<dbReference type="InterPro" id="IPR013154">
    <property type="entry name" value="ADH-like_N"/>
</dbReference>
<dbReference type="SUPFAM" id="SSF50129">
    <property type="entry name" value="GroES-like"/>
    <property type="match status" value="1"/>
</dbReference>
<dbReference type="NCBIfam" id="TIGR01202">
    <property type="entry name" value="bchC"/>
    <property type="match status" value="1"/>
</dbReference>
<name>A0A192D0X7_9SPHN</name>
<accession>A0A192D0X7</accession>
<dbReference type="Gene3D" id="3.90.180.10">
    <property type="entry name" value="Medium-chain alcohol dehydrogenases, catalytic domain"/>
    <property type="match status" value="2"/>
</dbReference>
<keyword evidence="4" id="KW-1185">Reference proteome</keyword>
<gene>
    <name evidence="3" type="ORF">A9D12_01285</name>
</gene>
<reference evidence="3 4" key="1">
    <citation type="submission" date="2016-05" db="EMBL/GenBank/DDBJ databases">
        <title>Compelete Genome Sequence of Bacteriochlorophyll-Synthesizing Bacterium Porphyrobacter neustonensis DSM 9434.</title>
        <authorList>
            <person name="Shi X.-L."/>
            <person name="Wu Y.-H."/>
            <person name="Cheng H."/>
            <person name="Xu L."/>
            <person name="Zhang X.-Q."/>
            <person name="Wang C.-S."/>
            <person name="Xu X.-W."/>
        </authorList>
    </citation>
    <scope>NUCLEOTIDE SEQUENCE [LARGE SCALE GENOMIC DNA]</scope>
    <source>
        <strain evidence="3 4">DSM 9434</strain>
    </source>
</reference>
<dbReference type="PANTHER" id="PTHR43189:SF1">
    <property type="entry name" value="ZINC-TYPE ALCOHOL DEHYDROGENASE-LIKE PROTEIN C1198.01"/>
    <property type="match status" value="1"/>
</dbReference>
<dbReference type="PANTHER" id="PTHR43189">
    <property type="entry name" value="ZINC-TYPE ALCOHOL DEHYDROGENASE-LIKE PROTEIN C1198.01-RELATED"/>
    <property type="match status" value="1"/>
</dbReference>
<sequence>MHTLAVILEAPERLALRSLELKAAQASDVLVEIAWSGISTGTEKLLFTGRMPPFPGLGYPLVPGYESVGRIIDAGPQARARIGDWVFVPGADCYTDARGLFGGTARRVIVPSARAMPIPEHLGEAGVLCALAATALHAIKGGFARREALPDLIVGHGVLGRLLARLTLAMGGAAPTVWEIDPARRTGAAGYNVIDPAADERRDYHAIYDASGDANLIDDLVMRLAKGGEIVLAGFYAQRVSFAFPAAFMREAHFRVAAEWQPGDLAETRALIECGRLDLKGLVTNRRPAGEALDAYPQAFSDPDCLKMVLDWSEC</sequence>
<dbReference type="KEGG" id="pns:A9D12_01285"/>
<protein>
    <submittedName>
        <fullName evidence="3">Chlorophyll synthesis pathway protein BchC</fullName>
    </submittedName>
</protein>
<organism evidence="3 4">
    <name type="scientific">Erythrobacter neustonensis</name>
    <dbReference type="NCBI Taxonomy" id="1112"/>
    <lineage>
        <taxon>Bacteria</taxon>
        <taxon>Pseudomonadati</taxon>
        <taxon>Pseudomonadota</taxon>
        <taxon>Alphaproteobacteria</taxon>
        <taxon>Sphingomonadales</taxon>
        <taxon>Erythrobacteraceae</taxon>
        <taxon>Erythrobacter/Porphyrobacter group</taxon>
        <taxon>Erythrobacter</taxon>
    </lineage>
</organism>
<keyword evidence="1" id="KW-0560">Oxidoreductase</keyword>
<dbReference type="GO" id="GO:0036354">
    <property type="term" value="F:bacteriochlorophyllide-a dehydrogenase activity"/>
    <property type="evidence" value="ECO:0007669"/>
    <property type="project" value="InterPro"/>
</dbReference>
<dbReference type="InterPro" id="IPR011032">
    <property type="entry name" value="GroES-like_sf"/>
</dbReference>
<evidence type="ECO:0000313" key="4">
    <source>
        <dbReference type="Proteomes" id="UP000078263"/>
    </source>
</evidence>
<dbReference type="SUPFAM" id="SSF51735">
    <property type="entry name" value="NAD(P)-binding Rossmann-fold domains"/>
    <property type="match status" value="1"/>
</dbReference>
<dbReference type="InterPro" id="IPR036291">
    <property type="entry name" value="NAD(P)-bd_dom_sf"/>
</dbReference>
<dbReference type="Proteomes" id="UP000078263">
    <property type="component" value="Chromosome"/>
</dbReference>
<evidence type="ECO:0000313" key="3">
    <source>
        <dbReference type="EMBL" id="ANK11800.1"/>
    </source>
</evidence>
<dbReference type="Gene3D" id="3.40.50.720">
    <property type="entry name" value="NAD(P)-binding Rossmann-like Domain"/>
    <property type="match status" value="1"/>
</dbReference>
<dbReference type="RefSeq" id="WP_068348972.1">
    <property type="nucleotide sequence ID" value="NZ_CP016033.1"/>
</dbReference>
<dbReference type="EMBL" id="CP016033">
    <property type="protein sequence ID" value="ANK11800.1"/>
    <property type="molecule type" value="Genomic_DNA"/>
</dbReference>
<dbReference type="CDD" id="cd08255">
    <property type="entry name" value="2-desacetyl-2-hydroxyethyl_bacteriochlorophyllide_like"/>
    <property type="match status" value="1"/>
</dbReference>
<dbReference type="InterPro" id="IPR005903">
    <property type="entry name" value="BchC"/>
</dbReference>
<dbReference type="OrthoDB" id="9806940at2"/>
<feature type="domain" description="Alcohol dehydrogenase-like N-terminal" evidence="2">
    <location>
        <begin position="26"/>
        <end position="120"/>
    </location>
</feature>
<proteinExistence type="predicted"/>
<evidence type="ECO:0000256" key="1">
    <source>
        <dbReference type="ARBA" id="ARBA00023002"/>
    </source>
</evidence>
<dbReference type="STRING" id="1112.A9D12_01285"/>
<evidence type="ECO:0000259" key="2">
    <source>
        <dbReference type="Pfam" id="PF08240"/>
    </source>
</evidence>
<dbReference type="Pfam" id="PF08240">
    <property type="entry name" value="ADH_N"/>
    <property type="match status" value="1"/>
</dbReference>
<dbReference type="AlphaFoldDB" id="A0A192D0X7"/>